<evidence type="ECO:0000256" key="2">
    <source>
        <dbReference type="SAM" id="Phobius"/>
    </source>
</evidence>
<protein>
    <recommendedName>
        <fullName evidence="3">DUF8175 domain-containing protein</fullName>
    </recommendedName>
</protein>
<evidence type="ECO:0000259" key="3">
    <source>
        <dbReference type="Pfam" id="PF26526"/>
    </source>
</evidence>
<gene>
    <name evidence="4" type="ORF">K3769_10610</name>
</gene>
<sequence>MFGSIRKKGPVDGPFYRQRGWTNAAVFLGVAVAMSLATFLSGATTGAPDHSTRIADESRDILAGLSGPLSPGDPQHIRGGPRGRPENCRTEDGDTSRPTTTPADLRWRKLVAVMVPTSPSAGPLHRDSSVWWCFAHTPTGAVLAAHTIPVQLSGNTWRSAAEQQIVPGEPRDRFVTGKAVSGTTDPEEKPVGRFEGFSLKSYSARSATVELLLTKPSGGHLSTSVTVRWQDGDWKVAPQRDGSLYSAVDQQAKPGDFAAWGDRHVLG</sequence>
<name>A0ABT3V087_9ACTN</name>
<feature type="domain" description="DUF8175" evidence="3">
    <location>
        <begin position="82"/>
        <end position="248"/>
    </location>
</feature>
<dbReference type="Pfam" id="PF26526">
    <property type="entry name" value="DUF8175"/>
    <property type="match status" value="1"/>
</dbReference>
<feature type="region of interest" description="Disordered" evidence="1">
    <location>
        <begin position="63"/>
        <end position="101"/>
    </location>
</feature>
<evidence type="ECO:0000313" key="4">
    <source>
        <dbReference type="EMBL" id="MCX4233228.1"/>
    </source>
</evidence>
<keyword evidence="2" id="KW-0812">Transmembrane</keyword>
<keyword evidence="2" id="KW-0472">Membrane</keyword>
<comment type="caution">
    <text evidence="4">The sequence shown here is derived from an EMBL/GenBank/DDBJ whole genome shotgun (WGS) entry which is preliminary data.</text>
</comment>
<proteinExistence type="predicted"/>
<dbReference type="RefSeq" id="WP_267026186.1">
    <property type="nucleotide sequence ID" value="NZ_JAIFZO010000002.1"/>
</dbReference>
<organism evidence="4 5">
    <name type="scientific">Streptomyces ortus</name>
    <dbReference type="NCBI Taxonomy" id="2867268"/>
    <lineage>
        <taxon>Bacteria</taxon>
        <taxon>Bacillati</taxon>
        <taxon>Actinomycetota</taxon>
        <taxon>Actinomycetes</taxon>
        <taxon>Kitasatosporales</taxon>
        <taxon>Streptomycetaceae</taxon>
        <taxon>Streptomyces</taxon>
    </lineage>
</organism>
<dbReference type="Proteomes" id="UP001165590">
    <property type="component" value="Unassembled WGS sequence"/>
</dbReference>
<feature type="compositionally biased region" description="Basic and acidic residues" evidence="1">
    <location>
        <begin position="83"/>
        <end position="95"/>
    </location>
</feature>
<evidence type="ECO:0000256" key="1">
    <source>
        <dbReference type="SAM" id="MobiDB-lite"/>
    </source>
</evidence>
<feature type="transmembrane region" description="Helical" evidence="2">
    <location>
        <begin position="21"/>
        <end position="43"/>
    </location>
</feature>
<evidence type="ECO:0000313" key="5">
    <source>
        <dbReference type="Proteomes" id="UP001165590"/>
    </source>
</evidence>
<dbReference type="EMBL" id="JAIFZO010000002">
    <property type="protein sequence ID" value="MCX4233228.1"/>
    <property type="molecule type" value="Genomic_DNA"/>
</dbReference>
<reference evidence="4" key="1">
    <citation type="journal article" date="2022" name="bioRxiv">
        <title>Discovery and biosynthetic assessment of Streptomyces ortus sp nov. isolated from a deep-sea sponge.</title>
        <authorList>
            <person name="Williams S.E."/>
        </authorList>
    </citation>
    <scope>NUCLEOTIDE SEQUENCE</scope>
    <source>
        <strain evidence="4">A15ISP2-DRY2</strain>
    </source>
</reference>
<accession>A0ABT3V087</accession>
<dbReference type="InterPro" id="IPR058488">
    <property type="entry name" value="DUF8175"/>
</dbReference>
<keyword evidence="2" id="KW-1133">Transmembrane helix</keyword>
<keyword evidence="5" id="KW-1185">Reference proteome</keyword>